<keyword evidence="7 10" id="KW-0479">Metal-binding</keyword>
<dbReference type="NCBIfam" id="TIGR00222">
    <property type="entry name" value="panB"/>
    <property type="match status" value="1"/>
</dbReference>
<dbReference type="PIRSF" id="PIRSF000388">
    <property type="entry name" value="Pantoate_hydroxy_MeTrfase"/>
    <property type="match status" value="1"/>
</dbReference>
<dbReference type="FunFam" id="3.20.20.60:FF:000003">
    <property type="entry name" value="3-methyl-2-oxobutanoate hydroxymethyltransferase"/>
    <property type="match status" value="1"/>
</dbReference>
<comment type="function">
    <text evidence="6 7">Catalyzes the reversible reaction in which hydroxymethyl group from 5,10-methylenetetrahydrofolate is transferred onto alpha-ketoisovalerate to form ketopantoate.</text>
</comment>
<evidence type="ECO:0000256" key="10">
    <source>
        <dbReference type="PIRSR" id="PIRSR000388-3"/>
    </source>
</evidence>
<gene>
    <name evidence="7 11" type="primary">panB</name>
    <name evidence="11" type="ORF">R6G71_07120</name>
    <name evidence="12" type="ORF">SAMN05421878_10598</name>
</gene>
<dbReference type="CDD" id="cd06557">
    <property type="entry name" value="KPHMT-like"/>
    <property type="match status" value="1"/>
</dbReference>
<dbReference type="EC" id="2.1.2.11" evidence="7"/>
<evidence type="ECO:0000313" key="12">
    <source>
        <dbReference type="EMBL" id="SDE29276.1"/>
    </source>
</evidence>
<name>A0A1G7BSD2_9ACTO</name>
<sequence>MNEQATTGTPNGEEHETVSTFRDGKFTPSRIRVHHLRKMMKNHESISMLTAYDAVTARVLDAAGVEMLLVGDSIGNTMLGYSSTIPVTMEVMETATAAVMRGTERAFIVADLPFGSYEESPQQALHNAIRLTRAGADAVKLEGGAEYAPTIRTITQAGINVVAHIGYTPQSDSALGGPRVQGRDERAETRLKDDAIELEKAGAIAIVLEMIPATVSRKITEIAHIPTIGIGAGPHTSGQVLVWTDMAGYGEWAPKFVRKFGEVGQALKDAASAYREAVRKGEFPSAEHSF</sequence>
<evidence type="ECO:0000256" key="6">
    <source>
        <dbReference type="ARBA" id="ARBA00056497"/>
    </source>
</evidence>
<dbReference type="EMBL" id="FNAU01000005">
    <property type="protein sequence ID" value="SDE29276.1"/>
    <property type="molecule type" value="Genomic_DNA"/>
</dbReference>
<accession>A0A1G7BSD2</accession>
<reference evidence="13" key="1">
    <citation type="submission" date="2016-10" db="EMBL/GenBank/DDBJ databases">
        <authorList>
            <person name="Varghese N."/>
        </authorList>
    </citation>
    <scope>NUCLEOTIDE SEQUENCE [LARGE SCALE GENOMIC DNA]</scope>
    <source>
        <strain evidence="13">DSM 20639</strain>
    </source>
</reference>
<evidence type="ECO:0000256" key="2">
    <source>
        <dbReference type="ARBA" id="ARBA00008676"/>
    </source>
</evidence>
<dbReference type="Pfam" id="PF02548">
    <property type="entry name" value="Pantoate_transf"/>
    <property type="match status" value="1"/>
</dbReference>
<evidence type="ECO:0000256" key="5">
    <source>
        <dbReference type="ARBA" id="ARBA00022679"/>
    </source>
</evidence>
<comment type="subunit">
    <text evidence="3 7">Homodecamer; pentamer of dimers.</text>
</comment>
<dbReference type="PANTHER" id="PTHR20881:SF0">
    <property type="entry name" value="3-METHYL-2-OXOBUTANOATE HYDROXYMETHYLTRANSFERASE"/>
    <property type="match status" value="1"/>
</dbReference>
<keyword evidence="5 7" id="KW-0808">Transferase</keyword>
<dbReference type="GO" id="GO:0032259">
    <property type="term" value="P:methylation"/>
    <property type="evidence" value="ECO:0007669"/>
    <property type="project" value="UniProtKB-KW"/>
</dbReference>
<dbReference type="GO" id="GO:0000287">
    <property type="term" value="F:magnesium ion binding"/>
    <property type="evidence" value="ECO:0007669"/>
    <property type="project" value="TreeGrafter"/>
</dbReference>
<dbReference type="Proteomes" id="UP000182744">
    <property type="component" value="Unassembled WGS sequence"/>
</dbReference>
<keyword evidence="13" id="KW-1185">Reference proteome</keyword>
<dbReference type="GO" id="GO:0003864">
    <property type="term" value="F:3-methyl-2-oxobutanoate hydroxymethyltransferase activity"/>
    <property type="evidence" value="ECO:0007669"/>
    <property type="project" value="UniProtKB-UniRule"/>
</dbReference>
<dbReference type="HAMAP" id="MF_00156">
    <property type="entry name" value="PanB"/>
    <property type="match status" value="1"/>
</dbReference>
<dbReference type="EMBL" id="JAWNFU010000004">
    <property type="protein sequence ID" value="MDY5153810.1"/>
    <property type="molecule type" value="Genomic_DNA"/>
</dbReference>
<comment type="cofactor">
    <cofactor evidence="7 10">
        <name>Mg(2+)</name>
        <dbReference type="ChEBI" id="CHEBI:18420"/>
    </cofactor>
    <text evidence="7 10">Binds 1 Mg(2+) ion per subunit.</text>
</comment>
<dbReference type="UniPathway" id="UPA00028">
    <property type="reaction ID" value="UER00003"/>
</dbReference>
<protein>
    <recommendedName>
        <fullName evidence="7">3-methyl-2-oxobutanoate hydroxymethyltransferase</fullName>
        <ecNumber evidence="7">2.1.2.11</ecNumber>
    </recommendedName>
    <alternativeName>
        <fullName evidence="7">Ketopantoate hydroxymethyltransferase</fullName>
        <shortName evidence="7">KPHMT</shortName>
    </alternativeName>
</protein>
<evidence type="ECO:0000256" key="7">
    <source>
        <dbReference type="HAMAP-Rule" id="MF_00156"/>
    </source>
</evidence>
<evidence type="ECO:0000256" key="9">
    <source>
        <dbReference type="PIRSR" id="PIRSR000388-2"/>
    </source>
</evidence>
<keyword evidence="12" id="KW-0489">Methyltransferase</keyword>
<reference evidence="12" key="2">
    <citation type="submission" date="2016-10" db="EMBL/GenBank/DDBJ databases">
        <authorList>
            <person name="de Groot N.N."/>
        </authorList>
    </citation>
    <scope>NUCLEOTIDE SEQUENCE [LARGE SCALE GENOMIC DNA]</scope>
    <source>
        <strain evidence="12">DSM 20639</strain>
    </source>
</reference>
<dbReference type="GO" id="GO:0005737">
    <property type="term" value="C:cytoplasm"/>
    <property type="evidence" value="ECO:0007669"/>
    <property type="project" value="UniProtKB-SubCell"/>
</dbReference>
<dbReference type="GO" id="GO:0008168">
    <property type="term" value="F:methyltransferase activity"/>
    <property type="evidence" value="ECO:0007669"/>
    <property type="project" value="UniProtKB-KW"/>
</dbReference>
<evidence type="ECO:0000313" key="11">
    <source>
        <dbReference type="EMBL" id="MDY5153810.1"/>
    </source>
</evidence>
<comment type="pathway">
    <text evidence="1 7">Cofactor biosynthesis; (R)-pantothenate biosynthesis; (R)-pantoate from 3-methyl-2-oxobutanoate: step 1/2.</text>
</comment>
<comment type="subcellular location">
    <subcellularLocation>
        <location evidence="7">Cytoplasm</location>
    </subcellularLocation>
</comment>
<feature type="binding site" evidence="7 10">
    <location>
        <position position="142"/>
    </location>
    <ligand>
        <name>Mg(2+)</name>
        <dbReference type="ChEBI" id="CHEBI:18420"/>
    </ligand>
</feature>
<feature type="binding site" evidence="7 10">
    <location>
        <position position="111"/>
    </location>
    <ligand>
        <name>Mg(2+)</name>
        <dbReference type="ChEBI" id="CHEBI:18420"/>
    </ligand>
</feature>
<evidence type="ECO:0000256" key="3">
    <source>
        <dbReference type="ARBA" id="ARBA00011424"/>
    </source>
</evidence>
<keyword evidence="4 7" id="KW-0566">Pantothenate biosynthesis</keyword>
<keyword evidence="7" id="KW-0963">Cytoplasm</keyword>
<dbReference type="GO" id="GO:0015940">
    <property type="term" value="P:pantothenate biosynthetic process"/>
    <property type="evidence" value="ECO:0007669"/>
    <property type="project" value="UniProtKB-UniRule"/>
</dbReference>
<dbReference type="InterPro" id="IPR015813">
    <property type="entry name" value="Pyrv/PenolPyrv_kinase-like_dom"/>
</dbReference>
<feature type="active site" description="Proton acceptor" evidence="7 8">
    <location>
        <position position="209"/>
    </location>
</feature>
<dbReference type="SUPFAM" id="SSF51621">
    <property type="entry name" value="Phosphoenolpyruvate/pyruvate domain"/>
    <property type="match status" value="1"/>
</dbReference>
<comment type="similarity">
    <text evidence="2 7">Belongs to the PanB family.</text>
</comment>
<dbReference type="InterPro" id="IPR003700">
    <property type="entry name" value="Pantoate_hydroxy_MeTrfase"/>
</dbReference>
<reference evidence="11" key="3">
    <citation type="submission" date="2023-10" db="EMBL/GenBank/DDBJ databases">
        <title>Whole Genome based description of the genera Actinobaculum and Actinotignum reveals a complex phylogenetic relationship within the species included in the genus Actinotignum.</title>
        <authorList>
            <person name="Jensen C.S."/>
            <person name="Dargis R."/>
            <person name="Kemp M."/>
            <person name="Christensen J.J."/>
        </authorList>
    </citation>
    <scope>NUCLEOTIDE SEQUENCE</scope>
    <source>
        <strain evidence="11">Actinobaculum_suis_CCUG19206T</strain>
    </source>
</reference>
<feature type="binding site" evidence="7 9">
    <location>
        <position position="140"/>
    </location>
    <ligand>
        <name>3-methyl-2-oxobutanoate</name>
        <dbReference type="ChEBI" id="CHEBI:11851"/>
    </ligand>
</feature>
<dbReference type="InterPro" id="IPR040442">
    <property type="entry name" value="Pyrv_kinase-like_dom_sf"/>
</dbReference>
<dbReference type="PANTHER" id="PTHR20881">
    <property type="entry name" value="3-METHYL-2-OXOBUTANOATE HYDROXYMETHYLTRANSFERASE"/>
    <property type="match status" value="1"/>
</dbReference>
<dbReference type="AlphaFoldDB" id="A0A1G7BSD2"/>
<evidence type="ECO:0000256" key="8">
    <source>
        <dbReference type="PIRSR" id="PIRSR000388-1"/>
    </source>
</evidence>
<keyword evidence="7 10" id="KW-0460">Magnesium</keyword>
<organism evidence="12 13">
    <name type="scientific">Actinobaculum suis</name>
    <dbReference type="NCBI Taxonomy" id="1657"/>
    <lineage>
        <taxon>Bacteria</taxon>
        <taxon>Bacillati</taxon>
        <taxon>Actinomycetota</taxon>
        <taxon>Actinomycetes</taxon>
        <taxon>Actinomycetales</taxon>
        <taxon>Actinomycetaceae</taxon>
        <taxon>Actinobaculum</taxon>
    </lineage>
</organism>
<feature type="binding site" evidence="7 9">
    <location>
        <position position="111"/>
    </location>
    <ligand>
        <name>3-methyl-2-oxobutanoate</name>
        <dbReference type="ChEBI" id="CHEBI:11851"/>
    </ligand>
</feature>
<evidence type="ECO:0000256" key="4">
    <source>
        <dbReference type="ARBA" id="ARBA00022655"/>
    </source>
</evidence>
<evidence type="ECO:0000313" key="13">
    <source>
        <dbReference type="Proteomes" id="UP000182744"/>
    </source>
</evidence>
<dbReference type="NCBIfam" id="NF001452">
    <property type="entry name" value="PRK00311.1"/>
    <property type="match status" value="1"/>
</dbReference>
<feature type="binding site" evidence="7 9">
    <location>
        <begin position="72"/>
        <end position="73"/>
    </location>
    <ligand>
        <name>3-methyl-2-oxobutanoate</name>
        <dbReference type="ChEBI" id="CHEBI:11851"/>
    </ligand>
</feature>
<dbReference type="RefSeq" id="WP_083330050.1">
    <property type="nucleotide sequence ID" value="NZ_FNAU01000005.1"/>
</dbReference>
<comment type="catalytic activity">
    <reaction evidence="7">
        <text>(6R)-5,10-methylene-5,6,7,8-tetrahydrofolate + 3-methyl-2-oxobutanoate + H2O = 2-dehydropantoate + (6S)-5,6,7,8-tetrahydrofolate</text>
        <dbReference type="Rhea" id="RHEA:11824"/>
        <dbReference type="ChEBI" id="CHEBI:11561"/>
        <dbReference type="ChEBI" id="CHEBI:11851"/>
        <dbReference type="ChEBI" id="CHEBI:15377"/>
        <dbReference type="ChEBI" id="CHEBI:15636"/>
        <dbReference type="ChEBI" id="CHEBI:57453"/>
        <dbReference type="EC" id="2.1.2.11"/>
    </reaction>
</comment>
<dbReference type="Proteomes" id="UP001273799">
    <property type="component" value="Unassembled WGS sequence"/>
</dbReference>
<proteinExistence type="inferred from homology"/>
<evidence type="ECO:0000256" key="1">
    <source>
        <dbReference type="ARBA" id="ARBA00005033"/>
    </source>
</evidence>
<feature type="binding site" evidence="7 10">
    <location>
        <position position="72"/>
    </location>
    <ligand>
        <name>Mg(2+)</name>
        <dbReference type="ChEBI" id="CHEBI:18420"/>
    </ligand>
</feature>
<dbReference type="Gene3D" id="3.20.20.60">
    <property type="entry name" value="Phosphoenolpyruvate-binding domains"/>
    <property type="match status" value="1"/>
</dbReference>